<dbReference type="Proteomes" id="UP000467841">
    <property type="component" value="Unassembled WGS sequence"/>
</dbReference>
<accession>A0A6D2HM92</accession>
<feature type="compositionally biased region" description="Pro residues" evidence="1">
    <location>
        <begin position="30"/>
        <end position="55"/>
    </location>
</feature>
<reference evidence="2" key="1">
    <citation type="submission" date="2020-01" db="EMBL/GenBank/DDBJ databases">
        <authorList>
            <person name="Mishra B."/>
        </authorList>
    </citation>
    <scope>NUCLEOTIDE SEQUENCE [LARGE SCALE GENOMIC DNA]</scope>
</reference>
<protein>
    <submittedName>
        <fullName evidence="2">Uncharacterized protein</fullName>
    </submittedName>
</protein>
<sequence length="115" mass="12629">MVDLGSLRYDSRGHQLFINRNPSSSEINSPSPPPDPPHPPQLESPSAPSPSPPSYYPALEPALVPTPSDDDSNDDNSNDNVSKPKIKYFHSLTLSIVPELGEPEENKEKETNCKH</sequence>
<name>A0A6D2HM92_9BRAS</name>
<proteinExistence type="predicted"/>
<dbReference type="AlphaFoldDB" id="A0A6D2HM92"/>
<feature type="compositionally biased region" description="Basic and acidic residues" evidence="1">
    <location>
        <begin position="104"/>
        <end position="115"/>
    </location>
</feature>
<feature type="region of interest" description="Disordered" evidence="1">
    <location>
        <begin position="1"/>
        <end position="115"/>
    </location>
</feature>
<comment type="caution">
    <text evidence="2">The sequence shown here is derived from an EMBL/GenBank/DDBJ whole genome shotgun (WGS) entry which is preliminary data.</text>
</comment>
<keyword evidence="3" id="KW-1185">Reference proteome</keyword>
<evidence type="ECO:0000313" key="2">
    <source>
        <dbReference type="EMBL" id="CAA7014701.1"/>
    </source>
</evidence>
<feature type="compositionally biased region" description="Acidic residues" evidence="1">
    <location>
        <begin position="68"/>
        <end position="77"/>
    </location>
</feature>
<dbReference type="EMBL" id="CACVBM020000111">
    <property type="protein sequence ID" value="CAA7014701.1"/>
    <property type="molecule type" value="Genomic_DNA"/>
</dbReference>
<organism evidence="2 3">
    <name type="scientific">Microthlaspi erraticum</name>
    <dbReference type="NCBI Taxonomy" id="1685480"/>
    <lineage>
        <taxon>Eukaryota</taxon>
        <taxon>Viridiplantae</taxon>
        <taxon>Streptophyta</taxon>
        <taxon>Embryophyta</taxon>
        <taxon>Tracheophyta</taxon>
        <taxon>Spermatophyta</taxon>
        <taxon>Magnoliopsida</taxon>
        <taxon>eudicotyledons</taxon>
        <taxon>Gunneridae</taxon>
        <taxon>Pentapetalae</taxon>
        <taxon>rosids</taxon>
        <taxon>malvids</taxon>
        <taxon>Brassicales</taxon>
        <taxon>Brassicaceae</taxon>
        <taxon>Coluteocarpeae</taxon>
        <taxon>Microthlaspi</taxon>
    </lineage>
</organism>
<gene>
    <name evidence="2" type="ORF">MERR_LOCUS1936</name>
</gene>
<evidence type="ECO:0000313" key="3">
    <source>
        <dbReference type="Proteomes" id="UP000467841"/>
    </source>
</evidence>
<evidence type="ECO:0000256" key="1">
    <source>
        <dbReference type="SAM" id="MobiDB-lite"/>
    </source>
</evidence>